<accession>A0ACB8TAP0</accession>
<keyword evidence="2" id="KW-1185">Reference proteome</keyword>
<evidence type="ECO:0000313" key="1">
    <source>
        <dbReference type="EMBL" id="KAI0065070.1"/>
    </source>
</evidence>
<dbReference type="EMBL" id="MU277196">
    <property type="protein sequence ID" value="KAI0065070.1"/>
    <property type="molecule type" value="Genomic_DNA"/>
</dbReference>
<name>A0ACB8TAP0_9AGAM</name>
<reference evidence="1" key="1">
    <citation type="submission" date="2021-03" db="EMBL/GenBank/DDBJ databases">
        <authorList>
            <consortium name="DOE Joint Genome Institute"/>
            <person name="Ahrendt S."/>
            <person name="Looney B.P."/>
            <person name="Miyauchi S."/>
            <person name="Morin E."/>
            <person name="Drula E."/>
            <person name="Courty P.E."/>
            <person name="Chicoki N."/>
            <person name="Fauchery L."/>
            <person name="Kohler A."/>
            <person name="Kuo A."/>
            <person name="Labutti K."/>
            <person name="Pangilinan J."/>
            <person name="Lipzen A."/>
            <person name="Riley R."/>
            <person name="Andreopoulos W."/>
            <person name="He G."/>
            <person name="Johnson J."/>
            <person name="Barry K.W."/>
            <person name="Grigoriev I.V."/>
            <person name="Nagy L."/>
            <person name="Hibbett D."/>
            <person name="Henrissat B."/>
            <person name="Matheny P.B."/>
            <person name="Labbe J."/>
            <person name="Martin F."/>
        </authorList>
    </citation>
    <scope>NUCLEOTIDE SEQUENCE</scope>
    <source>
        <strain evidence="1">HHB10654</strain>
    </source>
</reference>
<protein>
    <submittedName>
        <fullName evidence="1">Uncharacterized protein</fullName>
    </submittedName>
</protein>
<reference evidence="1" key="2">
    <citation type="journal article" date="2022" name="New Phytol.">
        <title>Evolutionary transition to the ectomycorrhizal habit in the genomes of a hyperdiverse lineage of mushroom-forming fungi.</title>
        <authorList>
            <person name="Looney B."/>
            <person name="Miyauchi S."/>
            <person name="Morin E."/>
            <person name="Drula E."/>
            <person name="Courty P.E."/>
            <person name="Kohler A."/>
            <person name="Kuo A."/>
            <person name="LaButti K."/>
            <person name="Pangilinan J."/>
            <person name="Lipzen A."/>
            <person name="Riley R."/>
            <person name="Andreopoulos W."/>
            <person name="He G."/>
            <person name="Johnson J."/>
            <person name="Nolan M."/>
            <person name="Tritt A."/>
            <person name="Barry K.W."/>
            <person name="Grigoriev I.V."/>
            <person name="Nagy L.G."/>
            <person name="Hibbett D."/>
            <person name="Henrissat B."/>
            <person name="Matheny P.B."/>
            <person name="Labbe J."/>
            <person name="Martin F.M."/>
        </authorList>
    </citation>
    <scope>NUCLEOTIDE SEQUENCE</scope>
    <source>
        <strain evidence="1">HHB10654</strain>
    </source>
</reference>
<sequence length="456" mass="50973">MDSDKGNQKAIETLAGTPDAGQDVKKSLAERAQRRAKNSKLKQQMADESKDAGNLLFRQGKYPEAIEMYEQAIVFNGPRPVYLLNLAAAYLKLDQYESAGLYATRALLHDPTLIKARYRRALARKGVGQLFAAKIDLETILKQDPNCAEAQTELQEIRNLLQNEPDRAEEDISDDEYPSLDDPKVDLASMSDTSDFAHEGNGIPCRFYNHAGCNKGRDCSFSHAPDPKSVRDDLGKNVCIFFLVGNCKFGDSCVYSHTRAYLPYGRWWDDPEKRSAVKVMLRADGATRDAKLMPFMLGMMDNRLTWNSTDGLNMYNPMERFMETNNNFMTIGDVGLGAGPSRTSRGRDARAVSKRRSGAQGNGSRARGKGPKRGKGKGKTGRRPAAQGTHLAWEMERDRAQRRALGDYGDEFGQDEMDERAVNGGFTDYEVSELMMQGIKPWDEDAWDVLDALQSF</sequence>
<dbReference type="Proteomes" id="UP000814140">
    <property type="component" value="Unassembled WGS sequence"/>
</dbReference>
<organism evidence="1 2">
    <name type="scientific">Artomyces pyxidatus</name>
    <dbReference type="NCBI Taxonomy" id="48021"/>
    <lineage>
        <taxon>Eukaryota</taxon>
        <taxon>Fungi</taxon>
        <taxon>Dikarya</taxon>
        <taxon>Basidiomycota</taxon>
        <taxon>Agaricomycotina</taxon>
        <taxon>Agaricomycetes</taxon>
        <taxon>Russulales</taxon>
        <taxon>Auriscalpiaceae</taxon>
        <taxon>Artomyces</taxon>
    </lineage>
</organism>
<gene>
    <name evidence="1" type="ORF">BV25DRAFT_1989327</name>
</gene>
<proteinExistence type="predicted"/>
<comment type="caution">
    <text evidence="1">The sequence shown here is derived from an EMBL/GenBank/DDBJ whole genome shotgun (WGS) entry which is preliminary data.</text>
</comment>
<evidence type="ECO:0000313" key="2">
    <source>
        <dbReference type="Proteomes" id="UP000814140"/>
    </source>
</evidence>